<evidence type="ECO:0000256" key="4">
    <source>
        <dbReference type="ARBA" id="ARBA00022723"/>
    </source>
</evidence>
<dbReference type="eggNOG" id="COG2414">
    <property type="taxonomic scope" value="Bacteria"/>
</dbReference>
<keyword evidence="4" id="KW-0479">Metal-binding</keyword>
<name>A0A081C2J8_VECG1</name>
<comment type="cofactor">
    <cofactor evidence="8">
        <name>tungstopterin</name>
        <dbReference type="ChEBI" id="CHEBI:30402"/>
    </cofactor>
</comment>
<keyword evidence="11" id="KW-1185">Reference proteome</keyword>
<dbReference type="InterPro" id="IPR013985">
    <property type="entry name" value="Ald_Fedxn_OxRdtase_dom3"/>
</dbReference>
<dbReference type="AlphaFoldDB" id="A0A081C2J8"/>
<evidence type="ECO:0000256" key="3">
    <source>
        <dbReference type="ARBA" id="ARBA00022485"/>
    </source>
</evidence>
<dbReference type="SMART" id="SM00790">
    <property type="entry name" value="AFOR_N"/>
    <property type="match status" value="1"/>
</dbReference>
<evidence type="ECO:0000259" key="9">
    <source>
        <dbReference type="SMART" id="SM00790"/>
    </source>
</evidence>
<protein>
    <submittedName>
        <fullName evidence="10">Aldehyde ferredoxin oxidoreductase</fullName>
    </submittedName>
</protein>
<dbReference type="HOGENOM" id="CLU_020364_1_0_0"/>
<keyword evidence="6" id="KW-0408">Iron</keyword>
<dbReference type="InterPro" id="IPR036503">
    <property type="entry name" value="Ald_Fedxn_OxRdtase_N_sf"/>
</dbReference>
<dbReference type="Gene3D" id="1.10.599.10">
    <property type="entry name" value="Aldehyde Ferredoxin Oxidoreductase Protein, subunit A, domain 3"/>
    <property type="match status" value="1"/>
</dbReference>
<dbReference type="GO" id="GO:0046872">
    <property type="term" value="F:metal ion binding"/>
    <property type="evidence" value="ECO:0007669"/>
    <property type="project" value="UniProtKB-KW"/>
</dbReference>
<dbReference type="InterPro" id="IPR051919">
    <property type="entry name" value="W-dependent_AOR"/>
</dbReference>
<evidence type="ECO:0000256" key="5">
    <source>
        <dbReference type="ARBA" id="ARBA00023002"/>
    </source>
</evidence>
<dbReference type="SUPFAM" id="SSF56228">
    <property type="entry name" value="Aldehyde ferredoxin oxidoreductase, N-terminal domain"/>
    <property type="match status" value="1"/>
</dbReference>
<dbReference type="InterPro" id="IPR013983">
    <property type="entry name" value="Ald_Fedxn_OxRdtase_N"/>
</dbReference>
<dbReference type="PANTHER" id="PTHR30038">
    <property type="entry name" value="ALDEHYDE FERREDOXIN OXIDOREDUCTASE"/>
    <property type="match status" value="1"/>
</dbReference>
<dbReference type="GO" id="GO:0009055">
    <property type="term" value="F:electron transfer activity"/>
    <property type="evidence" value="ECO:0007669"/>
    <property type="project" value="InterPro"/>
</dbReference>
<evidence type="ECO:0000256" key="7">
    <source>
        <dbReference type="ARBA" id="ARBA00023014"/>
    </source>
</evidence>
<evidence type="ECO:0000256" key="8">
    <source>
        <dbReference type="ARBA" id="ARBA00049934"/>
    </source>
</evidence>
<dbReference type="Pfam" id="PF02730">
    <property type="entry name" value="AFOR_N"/>
    <property type="match status" value="1"/>
</dbReference>
<evidence type="ECO:0000256" key="1">
    <source>
        <dbReference type="ARBA" id="ARBA00001966"/>
    </source>
</evidence>
<sequence>MMYGWIGKILRVNLTEGTVKTEKLNAEWAKDYLGSRGLGTRYFAAEVNPKVDPLSPENKLIFATGPMTGTLGTSTGRYEVVTKGPLTGAIAASNSGGMFGSELKFAGFDMVIFEGASAKPVYLYLEDGKAELRDASHLWGKLVFETTDTLLKETAPTAKVACIGPAGEKLSRLANVMCDKERAAGRSGVGAVMGSKKLKAIVALGTGGVRPADPQKAREVALSIRNQLLANPVTGEGLGALGTALLVNVLNQHGSYPTRNFQETVFEGADKTGGEALRDTLLVKNKACFSCTIGCGRVSKVKRDPNYAGPEVGEGPEYETAWSFGAQCGVDNLEAITKAHFLTNEYGIDGISLGSTIGCAMELYEKGYLPKKDAGMEITFGDAEVLVKLTEMACKREGIGAKLADGSYRLGEAYGHPELSMTSKKQEMPAYDPRGVQGMGLEYATSNRGACHVRGYMVALEVLGNVDPQTVEGKDAMLKGLQDATAVVDSAGVCLFTTFGLGVKEIAAQLSAITGVDYTEENLMECGDRIYNLERLLNLKAGLTKDDDSLPPRILNEPIPTGPKKGAVSRLPEMLPAYYKTRGWDENGVPTDKKLKALGLDKVKFVE</sequence>
<keyword evidence="5" id="KW-0560">Oxidoreductase</keyword>
<dbReference type="GO" id="GO:0051539">
    <property type="term" value="F:4 iron, 4 sulfur cluster binding"/>
    <property type="evidence" value="ECO:0007669"/>
    <property type="project" value="UniProtKB-KW"/>
</dbReference>
<evidence type="ECO:0000313" key="11">
    <source>
        <dbReference type="Proteomes" id="UP000030661"/>
    </source>
</evidence>
<comment type="similarity">
    <text evidence="2">Belongs to the AOR/FOR family.</text>
</comment>
<dbReference type="Gene3D" id="1.10.569.10">
    <property type="entry name" value="Aldehyde Ferredoxin Oxidoreductase Protein, subunit A, domain 2"/>
    <property type="match status" value="1"/>
</dbReference>
<feature type="domain" description="Aldehyde ferredoxin oxidoreductase N-terminal" evidence="9">
    <location>
        <begin position="5"/>
        <end position="207"/>
    </location>
</feature>
<comment type="cofactor">
    <cofactor evidence="1">
        <name>[4Fe-4S] cluster</name>
        <dbReference type="ChEBI" id="CHEBI:49883"/>
    </cofactor>
</comment>
<evidence type="ECO:0000256" key="6">
    <source>
        <dbReference type="ARBA" id="ARBA00023004"/>
    </source>
</evidence>
<dbReference type="PANTHER" id="PTHR30038:SF0">
    <property type="entry name" value="TUNGSTEN-CONTAINING ALDEHYDE FERREDOXIN OXIDOREDUCTASE"/>
    <property type="match status" value="1"/>
</dbReference>
<dbReference type="STRING" id="1499967.U27_05778"/>
<reference evidence="10" key="1">
    <citation type="journal article" date="2015" name="PeerJ">
        <title>First genomic representation of candidate bacterial phylum KSB3 points to enhanced environmental sensing as a trigger of wastewater bulking.</title>
        <authorList>
            <person name="Sekiguchi Y."/>
            <person name="Ohashi A."/>
            <person name="Parks D.H."/>
            <person name="Yamauchi T."/>
            <person name="Tyson G.W."/>
            <person name="Hugenholtz P."/>
        </authorList>
    </citation>
    <scope>NUCLEOTIDE SEQUENCE [LARGE SCALE GENOMIC DNA]</scope>
</reference>
<dbReference type="InterPro" id="IPR001203">
    <property type="entry name" value="OxRdtase_Ald_Fedxn_C"/>
</dbReference>
<dbReference type="SUPFAM" id="SSF48310">
    <property type="entry name" value="Aldehyde ferredoxin oxidoreductase, C-terminal domains"/>
    <property type="match status" value="1"/>
</dbReference>
<evidence type="ECO:0000256" key="2">
    <source>
        <dbReference type="ARBA" id="ARBA00011032"/>
    </source>
</evidence>
<accession>A0A081C2J8</accession>
<dbReference type="Pfam" id="PF01314">
    <property type="entry name" value="AFOR_C"/>
    <property type="match status" value="1"/>
</dbReference>
<dbReference type="EMBL" id="DF820468">
    <property type="protein sequence ID" value="GAK58803.1"/>
    <property type="molecule type" value="Genomic_DNA"/>
</dbReference>
<dbReference type="GO" id="GO:0016625">
    <property type="term" value="F:oxidoreductase activity, acting on the aldehyde or oxo group of donors, iron-sulfur protein as acceptor"/>
    <property type="evidence" value="ECO:0007669"/>
    <property type="project" value="InterPro"/>
</dbReference>
<keyword evidence="3" id="KW-0004">4Fe-4S</keyword>
<keyword evidence="7" id="KW-0411">Iron-sulfur</keyword>
<dbReference type="InterPro" id="IPR013984">
    <property type="entry name" value="Ald_Fedxn_OxRdtase_dom2"/>
</dbReference>
<organism evidence="10">
    <name type="scientific">Vecturithrix granuli</name>
    <dbReference type="NCBI Taxonomy" id="1499967"/>
    <lineage>
        <taxon>Bacteria</taxon>
        <taxon>Candidatus Moduliflexota</taxon>
        <taxon>Candidatus Vecturitrichia</taxon>
        <taxon>Candidatus Vecturitrichales</taxon>
        <taxon>Candidatus Vecturitrichaceae</taxon>
        <taxon>Candidatus Vecturithrix</taxon>
    </lineage>
</organism>
<dbReference type="Proteomes" id="UP000030661">
    <property type="component" value="Unassembled WGS sequence"/>
</dbReference>
<dbReference type="InterPro" id="IPR036021">
    <property type="entry name" value="Tungsten_al_ferr_oxy-like_C"/>
</dbReference>
<dbReference type="Gene3D" id="3.60.9.10">
    <property type="entry name" value="Aldehyde ferredoxin oxidoreductase, N-terminal domain"/>
    <property type="match status" value="1"/>
</dbReference>
<evidence type="ECO:0000313" key="10">
    <source>
        <dbReference type="EMBL" id="GAK58803.1"/>
    </source>
</evidence>
<gene>
    <name evidence="10" type="ORF">U27_05778</name>
</gene>
<proteinExistence type="inferred from homology"/>